<name>A0A9Q1H9Y1_HOLLE</name>
<feature type="compositionally biased region" description="Low complexity" evidence="1">
    <location>
        <begin position="104"/>
        <end position="113"/>
    </location>
</feature>
<dbReference type="EMBL" id="JAIZAY010000008">
    <property type="protein sequence ID" value="KAJ8038115.1"/>
    <property type="molecule type" value="Genomic_DNA"/>
</dbReference>
<organism evidence="2 3">
    <name type="scientific">Holothuria leucospilota</name>
    <name type="common">Black long sea cucumber</name>
    <name type="synonym">Mertensiothuria leucospilota</name>
    <dbReference type="NCBI Taxonomy" id="206669"/>
    <lineage>
        <taxon>Eukaryota</taxon>
        <taxon>Metazoa</taxon>
        <taxon>Echinodermata</taxon>
        <taxon>Eleutherozoa</taxon>
        <taxon>Echinozoa</taxon>
        <taxon>Holothuroidea</taxon>
        <taxon>Aspidochirotacea</taxon>
        <taxon>Aspidochirotida</taxon>
        <taxon>Holothuriidae</taxon>
        <taxon>Holothuria</taxon>
    </lineage>
</organism>
<gene>
    <name evidence="2" type="ORF">HOLleu_19100</name>
</gene>
<feature type="region of interest" description="Disordered" evidence="1">
    <location>
        <begin position="24"/>
        <end position="79"/>
    </location>
</feature>
<sequence>MQQQYQPQQRQQLQWSQPLLQQAQNRTQTPLQQWVQLQRHPQPQALNNPPHSSGSTDVQQDPLPEPVRDPSSHSTGNVSDIFTQSYMVMLDPATKKTSRRGLPLQAGSSQLSGSLDALNQSVITQEERKDKRNNKNIERTRNVFLLSPRF</sequence>
<feature type="compositionally biased region" description="Polar residues" evidence="1">
    <location>
        <begin position="25"/>
        <end position="59"/>
    </location>
</feature>
<evidence type="ECO:0000313" key="3">
    <source>
        <dbReference type="Proteomes" id="UP001152320"/>
    </source>
</evidence>
<dbReference type="Proteomes" id="UP001152320">
    <property type="component" value="Chromosome 8"/>
</dbReference>
<feature type="region of interest" description="Disordered" evidence="1">
    <location>
        <begin position="92"/>
        <end position="113"/>
    </location>
</feature>
<keyword evidence="3" id="KW-1185">Reference proteome</keyword>
<reference evidence="2" key="1">
    <citation type="submission" date="2021-10" db="EMBL/GenBank/DDBJ databases">
        <title>Tropical sea cucumber genome reveals ecological adaptation and Cuvierian tubules defense mechanism.</title>
        <authorList>
            <person name="Chen T."/>
        </authorList>
    </citation>
    <scope>NUCLEOTIDE SEQUENCE</scope>
    <source>
        <strain evidence="2">Nanhai2018</strain>
        <tissue evidence="2">Muscle</tissue>
    </source>
</reference>
<dbReference type="AlphaFoldDB" id="A0A9Q1H9Y1"/>
<accession>A0A9Q1H9Y1</accession>
<protein>
    <submittedName>
        <fullName evidence="2">Uncharacterized protein</fullName>
    </submittedName>
</protein>
<comment type="caution">
    <text evidence="2">The sequence shown here is derived from an EMBL/GenBank/DDBJ whole genome shotgun (WGS) entry which is preliminary data.</text>
</comment>
<proteinExistence type="predicted"/>
<evidence type="ECO:0000256" key="1">
    <source>
        <dbReference type="SAM" id="MobiDB-lite"/>
    </source>
</evidence>
<evidence type="ECO:0000313" key="2">
    <source>
        <dbReference type="EMBL" id="KAJ8038115.1"/>
    </source>
</evidence>